<dbReference type="RefSeq" id="WP_158104064.1">
    <property type="nucleotide sequence ID" value="NZ_FNUJ01000018.1"/>
</dbReference>
<feature type="chain" id="PRO_5011788638" evidence="1">
    <location>
        <begin position="37"/>
        <end position="147"/>
    </location>
</feature>
<reference evidence="3" key="1">
    <citation type="submission" date="2016-10" db="EMBL/GenBank/DDBJ databases">
        <authorList>
            <person name="Varghese N."/>
            <person name="Submissions S."/>
        </authorList>
    </citation>
    <scope>NUCLEOTIDE SEQUENCE [LARGE SCALE GENOMIC DNA]</scope>
    <source>
        <strain evidence="3">DSM 44654</strain>
    </source>
</reference>
<sequence>MTSSTWSTSFKLATGAAAAVLLAGSSVLMGANPASAAQSDCKNNFPVRGNNNFCAWGDTNYGGTIYPVFVDMEVGNPCINTTGIFNDTFSSIYNGSNHRVLVYRDADCEGQSFMVHVGEAIPDLSTFNDVLMQGPWNDQISSVRPLS</sequence>
<feature type="signal peptide" evidence="1">
    <location>
        <begin position="1"/>
        <end position="36"/>
    </location>
</feature>
<name>A0A1H5RIB0_9PSEU</name>
<keyword evidence="3" id="KW-1185">Reference proteome</keyword>
<accession>A0A1H5RIB0</accession>
<proteinExistence type="predicted"/>
<dbReference type="EMBL" id="FNUJ01000018">
    <property type="protein sequence ID" value="SEF38095.1"/>
    <property type="molecule type" value="Genomic_DNA"/>
</dbReference>
<dbReference type="Proteomes" id="UP000198878">
    <property type="component" value="Unassembled WGS sequence"/>
</dbReference>
<dbReference type="Gene3D" id="2.60.20.10">
    <property type="entry name" value="Crystallins"/>
    <property type="match status" value="1"/>
</dbReference>
<evidence type="ECO:0000313" key="2">
    <source>
        <dbReference type="EMBL" id="SEF38095.1"/>
    </source>
</evidence>
<evidence type="ECO:0000313" key="3">
    <source>
        <dbReference type="Proteomes" id="UP000198878"/>
    </source>
</evidence>
<keyword evidence="1" id="KW-0732">Signal</keyword>
<dbReference type="SUPFAM" id="SSF49695">
    <property type="entry name" value="gamma-Crystallin-like"/>
    <property type="match status" value="1"/>
</dbReference>
<protein>
    <submittedName>
        <fullName evidence="2">Peptidase inhibitor family I36</fullName>
    </submittedName>
</protein>
<dbReference type="STRING" id="218821.SAMN05421837_11846"/>
<organism evidence="2 3">
    <name type="scientific">Amycolatopsis pretoriensis</name>
    <dbReference type="NCBI Taxonomy" id="218821"/>
    <lineage>
        <taxon>Bacteria</taxon>
        <taxon>Bacillati</taxon>
        <taxon>Actinomycetota</taxon>
        <taxon>Actinomycetes</taxon>
        <taxon>Pseudonocardiales</taxon>
        <taxon>Pseudonocardiaceae</taxon>
        <taxon>Amycolatopsis</taxon>
    </lineage>
</organism>
<dbReference type="InterPro" id="IPR011024">
    <property type="entry name" value="G_crystallin-like"/>
</dbReference>
<dbReference type="Pfam" id="PF03995">
    <property type="entry name" value="Inhibitor_I36"/>
    <property type="match status" value="1"/>
</dbReference>
<evidence type="ECO:0000256" key="1">
    <source>
        <dbReference type="SAM" id="SignalP"/>
    </source>
</evidence>
<dbReference type="AlphaFoldDB" id="A0A1H5RIB0"/>
<gene>
    <name evidence="2" type="ORF">SAMN05421837_11846</name>
</gene>